<name>A0AAD9E9X6_9PEZI</name>
<accession>A0AAD9E9X6</accession>
<protein>
    <recommendedName>
        <fullName evidence="5">Secreted protein</fullName>
    </recommendedName>
</protein>
<evidence type="ECO:0000256" key="1">
    <source>
        <dbReference type="SAM" id="MobiDB-lite"/>
    </source>
</evidence>
<reference evidence="3" key="1">
    <citation type="submission" date="2023-01" db="EMBL/GenBank/DDBJ databases">
        <title>Colletotrichum chrysophilum M932 genome sequence.</title>
        <authorList>
            <person name="Baroncelli R."/>
        </authorList>
    </citation>
    <scope>NUCLEOTIDE SEQUENCE</scope>
    <source>
        <strain evidence="3">M932</strain>
    </source>
</reference>
<feature type="compositionally biased region" description="Basic and acidic residues" evidence="1">
    <location>
        <begin position="64"/>
        <end position="83"/>
    </location>
</feature>
<keyword evidence="2" id="KW-0732">Signal</keyword>
<dbReference type="Proteomes" id="UP001243330">
    <property type="component" value="Unassembled WGS sequence"/>
</dbReference>
<feature type="compositionally biased region" description="Basic residues" evidence="1">
    <location>
        <begin position="97"/>
        <end position="109"/>
    </location>
</feature>
<dbReference type="AlphaFoldDB" id="A0AAD9E9X6"/>
<feature type="signal peptide" evidence="2">
    <location>
        <begin position="1"/>
        <end position="16"/>
    </location>
</feature>
<sequence>MGLLWFPSPGVNLCWALVGVGCQIYFCPNHTHSHLDGRMAACKPIASSTVRLESVARSLKPHHGTVERLAADHETSQDPKDPKYPFTTAPASVKTDCKRRRKNLHRHTD</sequence>
<gene>
    <name evidence="3" type="ORF">CCHR01_16520</name>
</gene>
<feature type="region of interest" description="Disordered" evidence="1">
    <location>
        <begin position="62"/>
        <end position="109"/>
    </location>
</feature>
<keyword evidence="4" id="KW-1185">Reference proteome</keyword>
<evidence type="ECO:0008006" key="5">
    <source>
        <dbReference type="Google" id="ProtNLM"/>
    </source>
</evidence>
<comment type="caution">
    <text evidence="3">The sequence shown here is derived from an EMBL/GenBank/DDBJ whole genome shotgun (WGS) entry which is preliminary data.</text>
</comment>
<evidence type="ECO:0000313" key="4">
    <source>
        <dbReference type="Proteomes" id="UP001243330"/>
    </source>
</evidence>
<evidence type="ECO:0000313" key="3">
    <source>
        <dbReference type="EMBL" id="KAK1840840.1"/>
    </source>
</evidence>
<feature type="chain" id="PRO_5042278254" description="Secreted protein" evidence="2">
    <location>
        <begin position="17"/>
        <end position="109"/>
    </location>
</feature>
<evidence type="ECO:0000256" key="2">
    <source>
        <dbReference type="SAM" id="SignalP"/>
    </source>
</evidence>
<organism evidence="3 4">
    <name type="scientific">Colletotrichum chrysophilum</name>
    <dbReference type="NCBI Taxonomy" id="1836956"/>
    <lineage>
        <taxon>Eukaryota</taxon>
        <taxon>Fungi</taxon>
        <taxon>Dikarya</taxon>
        <taxon>Ascomycota</taxon>
        <taxon>Pezizomycotina</taxon>
        <taxon>Sordariomycetes</taxon>
        <taxon>Hypocreomycetidae</taxon>
        <taxon>Glomerellales</taxon>
        <taxon>Glomerellaceae</taxon>
        <taxon>Colletotrichum</taxon>
        <taxon>Colletotrichum gloeosporioides species complex</taxon>
    </lineage>
</organism>
<dbReference type="EMBL" id="JAQOWY010000526">
    <property type="protein sequence ID" value="KAK1840840.1"/>
    <property type="molecule type" value="Genomic_DNA"/>
</dbReference>
<proteinExistence type="predicted"/>